<feature type="region of interest" description="Disordered" evidence="1">
    <location>
        <begin position="43"/>
        <end position="83"/>
    </location>
</feature>
<accession>A0ABR1YPH1</accession>
<evidence type="ECO:0000313" key="2">
    <source>
        <dbReference type="EMBL" id="KAK8235079.1"/>
    </source>
</evidence>
<name>A0ABR1YPH1_9PEZI</name>
<protein>
    <submittedName>
        <fullName evidence="2">Uncharacterized protein</fullName>
    </submittedName>
</protein>
<comment type="caution">
    <text evidence="2">The sequence shown here is derived from an EMBL/GenBank/DDBJ whole genome shotgun (WGS) entry which is preliminary data.</text>
</comment>
<feature type="region of interest" description="Disordered" evidence="1">
    <location>
        <begin position="1"/>
        <end position="26"/>
    </location>
</feature>
<keyword evidence="3" id="KW-1185">Reference proteome</keyword>
<evidence type="ECO:0000313" key="3">
    <source>
        <dbReference type="Proteomes" id="UP001492380"/>
    </source>
</evidence>
<dbReference type="SUPFAM" id="SSF57997">
    <property type="entry name" value="Tropomyosin"/>
    <property type="match status" value="1"/>
</dbReference>
<proteinExistence type="predicted"/>
<dbReference type="Proteomes" id="UP001492380">
    <property type="component" value="Unassembled WGS sequence"/>
</dbReference>
<gene>
    <name evidence="2" type="ORF">HDK90DRAFT_465451</name>
</gene>
<feature type="compositionally biased region" description="Polar residues" evidence="1">
    <location>
        <begin position="1"/>
        <end position="20"/>
    </location>
</feature>
<organism evidence="2 3">
    <name type="scientific">Phyllosticta capitalensis</name>
    <dbReference type="NCBI Taxonomy" id="121624"/>
    <lineage>
        <taxon>Eukaryota</taxon>
        <taxon>Fungi</taxon>
        <taxon>Dikarya</taxon>
        <taxon>Ascomycota</taxon>
        <taxon>Pezizomycotina</taxon>
        <taxon>Dothideomycetes</taxon>
        <taxon>Dothideomycetes incertae sedis</taxon>
        <taxon>Botryosphaeriales</taxon>
        <taxon>Phyllostictaceae</taxon>
        <taxon>Phyllosticta</taxon>
    </lineage>
</organism>
<sequence length="491" mass="55907">MFVKQHQSSPSSKITENSNKPARIGRVPKMMFDPLKAFVFGRSSSRRKHSERNLETRRMARGRRKTAETIQSLGIQDEISEPLLPQSKIDQAEEQEPELLPRFRGSVKRLGAVIAGLPELPPAQINQAQEELEEARKELALLHGHCQFVEKRNQTLERDLCHLERKLHETEESLHAATADIRTAQTAVFQQKKLRSPDDDSQDVRSALTRFHTKVRAWAKEYGVTFLNGCQEVLCERQQEFIEELQDVADFPDWESLESLRHPFIVLAAVLAKHLHVWIFSNPFFIFSGPEASVTSSLYAESLHDTFHKFWSVNPAGAHNFRTQLLRAAFPNSTLRKDTPSSPLILESATTALYSEILSDFLNSTAASVLLKPGNREAEDCQAELFNIVCEAARIAIHLATQRKFYVWDSPEHVLGQRFGAGSEYYKADKLNRVEDEEDNKCDGMPIRLLLSHAVRAFGDNDGQDYSESLLVAKAVVWVDDREEETEEEEW</sequence>
<evidence type="ECO:0000256" key="1">
    <source>
        <dbReference type="SAM" id="MobiDB-lite"/>
    </source>
</evidence>
<reference evidence="2 3" key="1">
    <citation type="submission" date="2024-04" db="EMBL/GenBank/DDBJ databases">
        <title>Phyllosticta paracitricarpa is synonymous to the EU quarantine fungus P. citricarpa based on phylogenomic analyses.</title>
        <authorList>
            <consortium name="Lawrence Berkeley National Laboratory"/>
            <person name="Van Ingen-Buijs V.A."/>
            <person name="Van Westerhoven A.C."/>
            <person name="Haridas S."/>
            <person name="Skiadas P."/>
            <person name="Martin F."/>
            <person name="Groenewald J.Z."/>
            <person name="Crous P.W."/>
            <person name="Seidl M.F."/>
        </authorList>
    </citation>
    <scope>NUCLEOTIDE SEQUENCE [LARGE SCALE GENOMIC DNA]</scope>
    <source>
        <strain evidence="2 3">CBS 123374</strain>
    </source>
</reference>
<dbReference type="EMBL" id="JBBWRZ010000005">
    <property type="protein sequence ID" value="KAK8235079.1"/>
    <property type="molecule type" value="Genomic_DNA"/>
</dbReference>